<gene>
    <name evidence="1" type="ORF">AVEN_6018_1</name>
</gene>
<dbReference type="AlphaFoldDB" id="A0A4Y2K731"/>
<comment type="caution">
    <text evidence="1">The sequence shown here is derived from an EMBL/GenBank/DDBJ whole genome shotgun (WGS) entry which is preliminary data.</text>
</comment>
<proteinExistence type="predicted"/>
<organism evidence="1 2">
    <name type="scientific">Araneus ventricosus</name>
    <name type="common">Orbweaver spider</name>
    <name type="synonym">Epeira ventricosa</name>
    <dbReference type="NCBI Taxonomy" id="182803"/>
    <lineage>
        <taxon>Eukaryota</taxon>
        <taxon>Metazoa</taxon>
        <taxon>Ecdysozoa</taxon>
        <taxon>Arthropoda</taxon>
        <taxon>Chelicerata</taxon>
        <taxon>Arachnida</taxon>
        <taxon>Araneae</taxon>
        <taxon>Araneomorphae</taxon>
        <taxon>Entelegynae</taxon>
        <taxon>Araneoidea</taxon>
        <taxon>Araneidae</taxon>
        <taxon>Araneus</taxon>
    </lineage>
</organism>
<accession>A0A4Y2K731</accession>
<reference evidence="1 2" key="1">
    <citation type="journal article" date="2019" name="Sci. Rep.">
        <title>Orb-weaving spider Araneus ventricosus genome elucidates the spidroin gene catalogue.</title>
        <authorList>
            <person name="Kono N."/>
            <person name="Nakamura H."/>
            <person name="Ohtoshi R."/>
            <person name="Moran D.A.P."/>
            <person name="Shinohara A."/>
            <person name="Yoshida Y."/>
            <person name="Fujiwara M."/>
            <person name="Mori M."/>
            <person name="Tomita M."/>
            <person name="Arakawa K."/>
        </authorList>
    </citation>
    <scope>NUCLEOTIDE SEQUENCE [LARGE SCALE GENOMIC DNA]</scope>
</reference>
<protein>
    <submittedName>
        <fullName evidence="1">Uncharacterized protein</fullName>
    </submittedName>
</protein>
<dbReference type="Proteomes" id="UP000499080">
    <property type="component" value="Unassembled WGS sequence"/>
</dbReference>
<evidence type="ECO:0000313" key="1">
    <source>
        <dbReference type="EMBL" id="GBM97366.1"/>
    </source>
</evidence>
<name>A0A4Y2K731_ARAVE</name>
<dbReference type="EMBL" id="BGPR01004226">
    <property type="protein sequence ID" value="GBM97366.1"/>
    <property type="molecule type" value="Genomic_DNA"/>
</dbReference>
<sequence length="155" mass="17318">MGILAENRLFNVFGYFKSGICDDPFTGMGAMSHTTIIVSTPAARPHSLFSLFLMHTFVVPPPGEILTVSCHGLVEKARLPGGRDKGSSPVPTEDLQYAWALVTLKHKPVVPLEWCGILRGECQFRCRARHQTMVQNCKVRPKIVLVFLQNWTLIK</sequence>
<evidence type="ECO:0000313" key="2">
    <source>
        <dbReference type="Proteomes" id="UP000499080"/>
    </source>
</evidence>
<keyword evidence="2" id="KW-1185">Reference proteome</keyword>